<keyword evidence="1" id="KW-0285">Flavoprotein</keyword>
<evidence type="ECO:0000313" key="6">
    <source>
        <dbReference type="Proteomes" id="UP000244893"/>
    </source>
</evidence>
<dbReference type="Pfam" id="PF07992">
    <property type="entry name" value="Pyr_redox_2"/>
    <property type="match status" value="1"/>
</dbReference>
<gene>
    <name evidence="5" type="ORF">DDQ50_06065</name>
</gene>
<protein>
    <submittedName>
        <fullName evidence="5">Pyridine nucleotide-disulfide oxidoreductase</fullName>
    </submittedName>
</protein>
<dbReference type="OrthoDB" id="9786503at2"/>
<dbReference type="InterPro" id="IPR050097">
    <property type="entry name" value="Ferredoxin-NADP_redctase_2"/>
</dbReference>
<dbReference type="PRINTS" id="PR00469">
    <property type="entry name" value="PNDRDTASEII"/>
</dbReference>
<organism evidence="5 6">
    <name type="scientific">Amnibacterium flavum</name>
    <dbReference type="NCBI Taxonomy" id="2173173"/>
    <lineage>
        <taxon>Bacteria</taxon>
        <taxon>Bacillati</taxon>
        <taxon>Actinomycetota</taxon>
        <taxon>Actinomycetes</taxon>
        <taxon>Micrococcales</taxon>
        <taxon>Microbacteriaceae</taxon>
        <taxon>Amnibacterium</taxon>
    </lineage>
</organism>
<dbReference type="PRINTS" id="PR00368">
    <property type="entry name" value="FADPNR"/>
</dbReference>
<dbReference type="SUPFAM" id="SSF51905">
    <property type="entry name" value="FAD/NAD(P)-binding domain"/>
    <property type="match status" value="1"/>
</dbReference>
<dbReference type="InterPro" id="IPR023753">
    <property type="entry name" value="FAD/NAD-binding_dom"/>
</dbReference>
<dbReference type="GO" id="GO:0004791">
    <property type="term" value="F:thioredoxin-disulfide reductase (NADPH) activity"/>
    <property type="evidence" value="ECO:0007669"/>
    <property type="project" value="UniProtKB-EC"/>
</dbReference>
<dbReference type="Proteomes" id="UP000244893">
    <property type="component" value="Unassembled WGS sequence"/>
</dbReference>
<evidence type="ECO:0000313" key="5">
    <source>
        <dbReference type="EMBL" id="PVZ96011.1"/>
    </source>
</evidence>
<sequence>MADEALRESYDVVVIGAGPAGLAAALNLTRARFEVLVLDSNRPRHSATLKAHGFPTRDGIAPTELRRLGREELEAYDNCEVQFAAVGSVTREGDAFRVEANGVRGTPARSVLATSVVIATGLSEKLPELPSIRAYYGTTLHSCMICDGYEHAGKPLALIGETDDLARQARQLSRWSNDIVVFTGGVAEVSDDDEQELAERGVRVERRALADVVGDRSGLTGVQLADGEVVPRSAGFIRPIYSAPLGFLDSLGVEKTTPEGLLVVDDGGRTSVAGLYAVGDSTPPGPQQLVVAAGAGARAAAAILVDRTSEPAR</sequence>
<name>A0A2V1HUN2_9MICO</name>
<accession>A0A2V1HUN2</accession>
<keyword evidence="6" id="KW-1185">Reference proteome</keyword>
<feature type="domain" description="FAD/NAD(P)-binding" evidence="4">
    <location>
        <begin position="10"/>
        <end position="296"/>
    </location>
</feature>
<dbReference type="InterPro" id="IPR036188">
    <property type="entry name" value="FAD/NAD-bd_sf"/>
</dbReference>
<evidence type="ECO:0000256" key="2">
    <source>
        <dbReference type="ARBA" id="ARBA00023002"/>
    </source>
</evidence>
<dbReference type="RefSeq" id="WP_116755745.1">
    <property type="nucleotide sequence ID" value="NZ_JBHUEX010000001.1"/>
</dbReference>
<dbReference type="PANTHER" id="PTHR48105">
    <property type="entry name" value="THIOREDOXIN REDUCTASE 1-RELATED-RELATED"/>
    <property type="match status" value="1"/>
</dbReference>
<reference evidence="5 6" key="1">
    <citation type="submission" date="2018-05" db="EMBL/GenBank/DDBJ databases">
        <title>Amnibacterium sp. M8JJ-5, whole genome shotgun sequence.</title>
        <authorList>
            <person name="Tuo L."/>
        </authorList>
    </citation>
    <scope>NUCLEOTIDE SEQUENCE [LARGE SCALE GENOMIC DNA]</scope>
    <source>
        <strain evidence="5 6">M8JJ-5</strain>
    </source>
</reference>
<comment type="caution">
    <text evidence="5">The sequence shown here is derived from an EMBL/GenBank/DDBJ whole genome shotgun (WGS) entry which is preliminary data.</text>
</comment>
<evidence type="ECO:0000256" key="1">
    <source>
        <dbReference type="ARBA" id="ARBA00022630"/>
    </source>
</evidence>
<proteinExistence type="predicted"/>
<comment type="catalytic activity">
    <reaction evidence="3">
        <text>[thioredoxin]-dithiol + NADP(+) = [thioredoxin]-disulfide + NADPH + H(+)</text>
        <dbReference type="Rhea" id="RHEA:20345"/>
        <dbReference type="Rhea" id="RHEA-COMP:10698"/>
        <dbReference type="Rhea" id="RHEA-COMP:10700"/>
        <dbReference type="ChEBI" id="CHEBI:15378"/>
        <dbReference type="ChEBI" id="CHEBI:29950"/>
        <dbReference type="ChEBI" id="CHEBI:50058"/>
        <dbReference type="ChEBI" id="CHEBI:57783"/>
        <dbReference type="ChEBI" id="CHEBI:58349"/>
        <dbReference type="EC" id="1.8.1.9"/>
    </reaction>
</comment>
<dbReference type="Gene3D" id="3.50.50.60">
    <property type="entry name" value="FAD/NAD(P)-binding domain"/>
    <property type="match status" value="2"/>
</dbReference>
<evidence type="ECO:0000259" key="4">
    <source>
        <dbReference type="Pfam" id="PF07992"/>
    </source>
</evidence>
<keyword evidence="2" id="KW-0560">Oxidoreductase</keyword>
<evidence type="ECO:0000256" key="3">
    <source>
        <dbReference type="ARBA" id="ARBA00048132"/>
    </source>
</evidence>
<dbReference type="AlphaFoldDB" id="A0A2V1HUN2"/>
<dbReference type="EMBL" id="QEOP01000001">
    <property type="protein sequence ID" value="PVZ96011.1"/>
    <property type="molecule type" value="Genomic_DNA"/>
</dbReference>